<dbReference type="eggNOG" id="COG1040">
    <property type="taxonomic scope" value="Bacteria"/>
</dbReference>
<keyword evidence="4" id="KW-1185">Reference proteome</keyword>
<dbReference type="SUPFAM" id="SSF53271">
    <property type="entry name" value="PRTase-like"/>
    <property type="match status" value="1"/>
</dbReference>
<gene>
    <name evidence="3" type="ORF">IX83_01030</name>
</gene>
<proteinExistence type="inferred from homology"/>
<dbReference type="PANTHER" id="PTHR47505">
    <property type="entry name" value="DNA UTILIZATION PROTEIN YHGH"/>
    <property type="match status" value="1"/>
</dbReference>
<protein>
    <recommendedName>
        <fullName evidence="2">Phosphoribosyltransferase domain-containing protein</fullName>
    </recommendedName>
</protein>
<comment type="similarity">
    <text evidence="1">Belongs to the ComF/GntX family.</text>
</comment>
<evidence type="ECO:0000259" key="2">
    <source>
        <dbReference type="Pfam" id="PF00156"/>
    </source>
</evidence>
<evidence type="ECO:0000256" key="1">
    <source>
        <dbReference type="ARBA" id="ARBA00008007"/>
    </source>
</evidence>
<evidence type="ECO:0000313" key="4">
    <source>
        <dbReference type="Proteomes" id="UP000028945"/>
    </source>
</evidence>
<dbReference type="InterPro" id="IPR051910">
    <property type="entry name" value="ComF/GntX_DNA_util-trans"/>
</dbReference>
<dbReference type="PANTHER" id="PTHR47505:SF1">
    <property type="entry name" value="DNA UTILIZATION PROTEIN YHGH"/>
    <property type="match status" value="1"/>
</dbReference>
<dbReference type="EMBL" id="CP009238">
    <property type="protein sequence ID" value="AIL32093.1"/>
    <property type="molecule type" value="Genomic_DNA"/>
</dbReference>
<sequence length="179" mass="20781">MRQRCPNCSQRLTQIKQLYHLFDYIPPWSYLIWQFKNQQATHLAQAFAQFAWEKQEAHLFTLPQDAVLIPIPTNPRSLYKRGYNPAQVFAQNLSKKFQLPLATGYLKRIGNQKKSSLKKSERFTKDKSQYYCDAWVPHPTVILVDDIYTTGKTLHLASRALQSSGVQTIYGLVIARSQF</sequence>
<dbReference type="InterPro" id="IPR000836">
    <property type="entry name" value="PRTase_dom"/>
</dbReference>
<dbReference type="Proteomes" id="UP000028945">
    <property type="component" value="Chromosome"/>
</dbReference>
<dbReference type="InterPro" id="IPR029057">
    <property type="entry name" value="PRTase-like"/>
</dbReference>
<dbReference type="AlphaFoldDB" id="A0A077DFZ9"/>
<dbReference type="Pfam" id="PF00156">
    <property type="entry name" value="Pribosyltran"/>
    <property type="match status" value="1"/>
</dbReference>
<feature type="domain" description="Phosphoribosyltransferase" evidence="2">
    <location>
        <begin position="88"/>
        <end position="169"/>
    </location>
</feature>
<name>A0A077DFZ9_9BURK</name>
<evidence type="ECO:0000313" key="3">
    <source>
        <dbReference type="EMBL" id="AIL32093.1"/>
    </source>
</evidence>
<accession>A0A077DFZ9</accession>
<reference evidence="3 4" key="1">
    <citation type="journal article" date="2014" name="BMC Genomics">
        <title>A genomic perspective on a new bacterial genus and species from the Alcaligenaceae family, Basilea psittacipulmonis.</title>
        <authorList>
            <person name="Whiteson K.L."/>
            <person name="Hernandez D."/>
            <person name="Lazarevic V."/>
            <person name="Gaia N."/>
            <person name="Farinelli L."/>
            <person name="Francois P."/>
            <person name="Pilo P."/>
            <person name="Frey J."/>
            <person name="Schrenzel J."/>
        </authorList>
    </citation>
    <scope>NUCLEOTIDE SEQUENCE [LARGE SCALE GENOMIC DNA]</scope>
    <source>
        <strain evidence="3 4">DSM 24701</strain>
    </source>
</reference>
<dbReference type="HOGENOM" id="CLU_054549_0_2_4"/>
<organism evidence="3 4">
    <name type="scientific">Basilea psittacipulmonis DSM 24701</name>
    <dbReference type="NCBI Taxonomy" id="1072685"/>
    <lineage>
        <taxon>Bacteria</taxon>
        <taxon>Pseudomonadati</taxon>
        <taxon>Pseudomonadota</taxon>
        <taxon>Betaproteobacteria</taxon>
        <taxon>Burkholderiales</taxon>
        <taxon>Alcaligenaceae</taxon>
        <taxon>Basilea</taxon>
    </lineage>
</organism>
<dbReference type="Gene3D" id="3.40.50.2020">
    <property type="match status" value="1"/>
</dbReference>
<dbReference type="STRING" id="1072685.IX83_01030"/>
<dbReference type="CDD" id="cd06223">
    <property type="entry name" value="PRTases_typeI"/>
    <property type="match status" value="1"/>
</dbReference>
<dbReference type="KEGG" id="bpsi:IX83_01030"/>